<dbReference type="InterPro" id="IPR029063">
    <property type="entry name" value="SAM-dependent_MTases_sf"/>
</dbReference>
<protein>
    <submittedName>
        <fullName evidence="1">Class I SAM-dependent methyltransferase</fullName>
    </submittedName>
</protein>
<dbReference type="InterPro" id="IPR010719">
    <property type="entry name" value="MnmM_MeTrfase"/>
</dbReference>
<sequence>MAGIQITRWNHEILRTFAVKGGFYIDATMGNGKDTCFLCGLAGEKGRVLAFDIQPAALENTEKLLEREGCLSRAKLILDGHEHMDRYAPKESADVICFNFGYLPGGDHGIATKPETSQEAVRKGLEILRPGGIMSLCIYSGKDTGFEEKERLLAYLQELPAERFTVIASEYRNRKNNPPIPVFVFKDASNQRD</sequence>
<dbReference type="Pfam" id="PF06962">
    <property type="entry name" value="rRNA_methylase"/>
    <property type="match status" value="1"/>
</dbReference>
<evidence type="ECO:0000313" key="2">
    <source>
        <dbReference type="Proteomes" id="UP000823935"/>
    </source>
</evidence>
<dbReference type="Proteomes" id="UP000823935">
    <property type="component" value="Unassembled WGS sequence"/>
</dbReference>
<keyword evidence="1" id="KW-0808">Transferase</keyword>
<gene>
    <name evidence="1" type="ORF">IAB44_16980</name>
</gene>
<proteinExistence type="predicted"/>
<dbReference type="PANTHER" id="PTHR35276:SF1">
    <property type="entry name" value="TRNA (MNM(5)S(2)U34)-METHYLTRANSFERASE, CHLOROPLASTIC"/>
    <property type="match status" value="1"/>
</dbReference>
<dbReference type="CDD" id="cd02440">
    <property type="entry name" value="AdoMet_MTases"/>
    <property type="match status" value="1"/>
</dbReference>
<dbReference type="EMBL" id="DVIQ01000114">
    <property type="protein sequence ID" value="HIS33217.1"/>
    <property type="molecule type" value="Genomic_DNA"/>
</dbReference>
<reference evidence="1" key="1">
    <citation type="submission" date="2020-10" db="EMBL/GenBank/DDBJ databases">
        <authorList>
            <person name="Gilroy R."/>
        </authorList>
    </citation>
    <scope>NUCLEOTIDE SEQUENCE</scope>
    <source>
        <strain evidence="1">CHK190-19873</strain>
    </source>
</reference>
<name>A0A9D1EW70_9FIRM</name>
<dbReference type="GO" id="GO:0008168">
    <property type="term" value="F:methyltransferase activity"/>
    <property type="evidence" value="ECO:0007669"/>
    <property type="project" value="UniProtKB-KW"/>
</dbReference>
<dbReference type="SUPFAM" id="SSF53335">
    <property type="entry name" value="S-adenosyl-L-methionine-dependent methyltransferases"/>
    <property type="match status" value="1"/>
</dbReference>
<dbReference type="GO" id="GO:0032259">
    <property type="term" value="P:methylation"/>
    <property type="evidence" value="ECO:0007669"/>
    <property type="project" value="UniProtKB-KW"/>
</dbReference>
<dbReference type="AlphaFoldDB" id="A0A9D1EW70"/>
<comment type="caution">
    <text evidence="1">The sequence shown here is derived from an EMBL/GenBank/DDBJ whole genome shotgun (WGS) entry which is preliminary data.</text>
</comment>
<evidence type="ECO:0000313" key="1">
    <source>
        <dbReference type="EMBL" id="HIS33217.1"/>
    </source>
</evidence>
<reference evidence="1" key="2">
    <citation type="journal article" date="2021" name="PeerJ">
        <title>Extensive microbial diversity within the chicken gut microbiome revealed by metagenomics and culture.</title>
        <authorList>
            <person name="Gilroy R."/>
            <person name="Ravi A."/>
            <person name="Getino M."/>
            <person name="Pursley I."/>
            <person name="Horton D.L."/>
            <person name="Alikhan N.F."/>
            <person name="Baker D."/>
            <person name="Gharbi K."/>
            <person name="Hall N."/>
            <person name="Watson M."/>
            <person name="Adriaenssens E.M."/>
            <person name="Foster-Nyarko E."/>
            <person name="Jarju S."/>
            <person name="Secka A."/>
            <person name="Antonio M."/>
            <person name="Oren A."/>
            <person name="Chaudhuri R.R."/>
            <person name="La Ragione R."/>
            <person name="Hildebrand F."/>
            <person name="Pallen M.J."/>
        </authorList>
    </citation>
    <scope>NUCLEOTIDE SEQUENCE</scope>
    <source>
        <strain evidence="1">CHK190-19873</strain>
    </source>
</reference>
<dbReference type="PANTHER" id="PTHR35276">
    <property type="entry name" value="S-ADENOSYL-L-METHIONINE-DEPENDENT METHYLTRANSFERASES SUPERFAMILY PROTEIN"/>
    <property type="match status" value="1"/>
</dbReference>
<organism evidence="1 2">
    <name type="scientific">Candidatus Limivivens intestinipullorum</name>
    <dbReference type="NCBI Taxonomy" id="2840858"/>
    <lineage>
        <taxon>Bacteria</taxon>
        <taxon>Bacillati</taxon>
        <taxon>Bacillota</taxon>
        <taxon>Clostridia</taxon>
        <taxon>Lachnospirales</taxon>
        <taxon>Lachnospiraceae</taxon>
        <taxon>Lachnospiraceae incertae sedis</taxon>
        <taxon>Candidatus Limivivens</taxon>
    </lineage>
</organism>
<dbReference type="Gene3D" id="3.40.50.150">
    <property type="entry name" value="Vaccinia Virus protein VP39"/>
    <property type="match status" value="1"/>
</dbReference>
<keyword evidence="1" id="KW-0489">Methyltransferase</keyword>
<accession>A0A9D1EW70</accession>